<feature type="domain" description="Carboxyltransferase" evidence="4">
    <location>
        <begin position="24"/>
        <end position="317"/>
    </location>
</feature>
<keyword evidence="3" id="KW-0067">ATP-binding</keyword>
<keyword evidence="6" id="KW-1185">Reference proteome</keyword>
<keyword evidence="1" id="KW-0547">Nucleotide-binding</keyword>
<evidence type="ECO:0000313" key="5">
    <source>
        <dbReference type="EMBL" id="MCU7378409.1"/>
    </source>
</evidence>
<dbReference type="EMBL" id="JAOSHN010000003">
    <property type="protein sequence ID" value="MCU7378409.1"/>
    <property type="molecule type" value="Genomic_DNA"/>
</dbReference>
<name>A0A9J6QMJ9_9FIRM</name>
<organism evidence="5 6">
    <name type="scientific">Hominibacterium faecale</name>
    <dbReference type="NCBI Taxonomy" id="2839743"/>
    <lineage>
        <taxon>Bacteria</taxon>
        <taxon>Bacillati</taxon>
        <taxon>Bacillota</taxon>
        <taxon>Clostridia</taxon>
        <taxon>Peptostreptococcales</taxon>
        <taxon>Anaerovoracaceae</taxon>
        <taxon>Hominibacterium</taxon>
    </lineage>
</organism>
<dbReference type="AlphaFoldDB" id="A0A9J6QMJ9"/>
<dbReference type="Proteomes" id="UP001065549">
    <property type="component" value="Unassembled WGS sequence"/>
</dbReference>
<evidence type="ECO:0000256" key="1">
    <source>
        <dbReference type="ARBA" id="ARBA00022741"/>
    </source>
</evidence>
<dbReference type="Gene3D" id="2.40.100.10">
    <property type="entry name" value="Cyclophilin-like"/>
    <property type="match status" value="1"/>
</dbReference>
<evidence type="ECO:0000256" key="3">
    <source>
        <dbReference type="ARBA" id="ARBA00022840"/>
    </source>
</evidence>
<sequence>MLKILETGLRVTVQDYPGRQGFAHLGIPISGAMDGLALRVANALVGNDETEGGLEFIYKGAKIQFSQDTIFSVCGASANVTLDGNPIDLWSALYAQAGQILDFSFASSGVYSYLAVKGGIDVPKVMGSKSTYATSLQFGGYKGRFLKAGDEVPVGAKVSRSEYEPRKLKTEYISDYREPAECELMLGSHWDWLTKEDIDLVYSSEFTVSRDSSRLGYRLEGPEFQFSEIAHGKPAATGAFPSNIYDTGYYHGGVNLAGQTLVIFTADYPTAGGYIQPFFIPDCCLWKVAQTNLGGKIKFKRITIDEIKAVREDFENYINPERFE</sequence>
<proteinExistence type="predicted"/>
<dbReference type="Pfam" id="PF02626">
    <property type="entry name" value="CT_A_B"/>
    <property type="match status" value="1"/>
</dbReference>
<dbReference type="NCBIfam" id="TIGR00724">
    <property type="entry name" value="urea_amlyse_rel"/>
    <property type="match status" value="1"/>
</dbReference>
<dbReference type="SMART" id="SM00797">
    <property type="entry name" value="AHS2"/>
    <property type="match status" value="1"/>
</dbReference>
<comment type="caution">
    <text evidence="5">The sequence shown here is derived from an EMBL/GenBank/DDBJ whole genome shotgun (WGS) entry which is preliminary data.</text>
</comment>
<accession>A0A9J6QMJ9</accession>
<reference evidence="5" key="1">
    <citation type="submission" date="2022-09" db="EMBL/GenBank/DDBJ databases">
        <title>Culturomic study of gut microbiota in children with autism spectrum disorder.</title>
        <authorList>
            <person name="Efimov B.A."/>
            <person name="Chaplin A.V."/>
            <person name="Sokolova S.R."/>
            <person name="Pikina A.P."/>
            <person name="Korzhanova M."/>
            <person name="Belova V."/>
            <person name="Korostin D."/>
        </authorList>
    </citation>
    <scope>NUCLEOTIDE SEQUENCE</scope>
    <source>
        <strain evidence="5">ASD5510</strain>
    </source>
</reference>
<keyword evidence="2" id="KW-0378">Hydrolase</keyword>
<evidence type="ECO:0000313" key="6">
    <source>
        <dbReference type="Proteomes" id="UP001065549"/>
    </source>
</evidence>
<dbReference type="RefSeq" id="WP_253019865.1">
    <property type="nucleotide sequence ID" value="NZ_JAOSHN010000003.1"/>
</dbReference>
<gene>
    <name evidence="5" type="ORF">OBO34_08565</name>
</gene>
<evidence type="ECO:0000256" key="2">
    <source>
        <dbReference type="ARBA" id="ARBA00022801"/>
    </source>
</evidence>
<dbReference type="InterPro" id="IPR052708">
    <property type="entry name" value="PxpC"/>
</dbReference>
<dbReference type="PANTHER" id="PTHR43309">
    <property type="entry name" value="5-OXOPROLINASE SUBUNIT C"/>
    <property type="match status" value="1"/>
</dbReference>
<dbReference type="InterPro" id="IPR003778">
    <property type="entry name" value="CT_A_B"/>
</dbReference>
<protein>
    <submittedName>
        <fullName evidence="5">Biotin-dependent carboxyltransferase family protein</fullName>
    </submittedName>
</protein>
<evidence type="ECO:0000259" key="4">
    <source>
        <dbReference type="SMART" id="SM00797"/>
    </source>
</evidence>
<dbReference type="SUPFAM" id="SSF50891">
    <property type="entry name" value="Cyclophilin-like"/>
    <property type="match status" value="1"/>
</dbReference>
<dbReference type="PANTHER" id="PTHR43309:SF5">
    <property type="entry name" value="5-OXOPROLINASE SUBUNIT C"/>
    <property type="match status" value="1"/>
</dbReference>
<dbReference type="InterPro" id="IPR029000">
    <property type="entry name" value="Cyclophilin-like_dom_sf"/>
</dbReference>
<dbReference type="GO" id="GO:0005524">
    <property type="term" value="F:ATP binding"/>
    <property type="evidence" value="ECO:0007669"/>
    <property type="project" value="UniProtKB-KW"/>
</dbReference>
<dbReference type="GO" id="GO:0016787">
    <property type="term" value="F:hydrolase activity"/>
    <property type="evidence" value="ECO:0007669"/>
    <property type="project" value="UniProtKB-KW"/>
</dbReference>